<proteinExistence type="predicted"/>
<dbReference type="GO" id="GO:0016020">
    <property type="term" value="C:membrane"/>
    <property type="evidence" value="ECO:0007669"/>
    <property type="project" value="InterPro"/>
</dbReference>
<name>A0A2U1QIQ2_ARTAN</name>
<protein>
    <submittedName>
        <fullName evidence="2">N-acetylglucosaminyl transferase component</fullName>
    </submittedName>
</protein>
<dbReference type="AlphaFoldDB" id="A0A2U1QIQ2"/>
<organism evidence="2 3">
    <name type="scientific">Artemisia annua</name>
    <name type="common">Sweet wormwood</name>
    <dbReference type="NCBI Taxonomy" id="35608"/>
    <lineage>
        <taxon>Eukaryota</taxon>
        <taxon>Viridiplantae</taxon>
        <taxon>Streptophyta</taxon>
        <taxon>Embryophyta</taxon>
        <taxon>Tracheophyta</taxon>
        <taxon>Spermatophyta</taxon>
        <taxon>Magnoliopsida</taxon>
        <taxon>eudicotyledons</taxon>
        <taxon>Gunneridae</taxon>
        <taxon>Pentapetalae</taxon>
        <taxon>asterids</taxon>
        <taxon>campanulids</taxon>
        <taxon>Asterales</taxon>
        <taxon>Asteraceae</taxon>
        <taxon>Asteroideae</taxon>
        <taxon>Anthemideae</taxon>
        <taxon>Artemisiinae</taxon>
        <taxon>Artemisia</taxon>
    </lineage>
</organism>
<gene>
    <name evidence="2" type="ORF">CTI12_AA024840</name>
</gene>
<keyword evidence="1" id="KW-0472">Membrane</keyword>
<dbReference type="Proteomes" id="UP000245207">
    <property type="component" value="Unassembled WGS sequence"/>
</dbReference>
<comment type="caution">
    <text evidence="2">The sequence shown here is derived from an EMBL/GenBank/DDBJ whole genome shotgun (WGS) entry which is preliminary data.</text>
</comment>
<feature type="transmembrane region" description="Helical" evidence="1">
    <location>
        <begin position="431"/>
        <end position="449"/>
    </location>
</feature>
<keyword evidence="2" id="KW-0808">Transferase</keyword>
<sequence length="995" mass="112389">MNKKKCRIWWPAHLSLKTQSSFLFGWFISSSSSDSFPLEIVVAFTIDEDVFYSIRSDLQGILLKINKRMPTSLQNRCGLSLLGYCSADSSTNGELRFHPEAVKENGQISPLSGDLGQHIEDDISKDRSGQRICGCHKVDGLLEYHRRCTDTDPIQLVYGSYISPNRKFGWIPNLNHIHWDGQVVSNIDLHIVIYGTPRFGGHHFSLGPPNSSEHAKTFSRKPKWVEDLGQKKSILDLDAVILATNCAAAASSLFKEQLSPDRPALWFITLIWQLLAAFVASTSTFIYMVLQLLHFLLCFGSESWIYVTIERLFIHTWRDIRFRSCQILYWPIFLHHNDSRSEACVEYAEKASVCKHSMWLSVVIDVLLGNLFGLALMNNVDSVCSWIFTITSDITNNWWLISCARLMGNPAGFKLNTELAGVLGTLSLNSIQIWTTLCGSLHFLFIFFVKGLAISGVLFGLTTPAALTVDIVIYGTPRFGGHHFSLGPPNSSEHAKTFSRKPKWVEDLGQKKSILDLDAVILATNCAAAASSLFKEQLSPDRPALWFITLIWQLLAAFVASTSTFIYMVLQLLHFLLCFGSESWIYVTIERLFIHTWRDIRFRSCQILYWPIFLHHNDSRSEACVEYAEKASVCKHSMWLSVVIDVLLGNLFGLALMNNVDSVCSWIFTITSDITNNWWLISCARLMGNPAGFKLNTELAGVLGTLSLNSIQIWTTLCGSLHFLFILFVKGLAISGVLFGLTTPAALTVDVITISTTHVSTLHWLISLIYSRQIQATTALWRLFRGQKWNPLRERLDSYDYTVEQHIVGSLLFTPLLLLLPTTSAFYMSFTIMNMTIAFICMIIEVAISVIHATPYNKIILWLLRPSRFPCGIWFEIFSVKTHATEAVQGKNDTTASRSDLLVSSLHSYSYDIGALVRPHFRYLSSAVPRSSIRSSVYRVFSGRSLPSPLYNLPFAPRAGLPPKMPWMSIPFKEYWILCYDAVFACKPLHRHTKC</sequence>
<dbReference type="GO" id="GO:0016740">
    <property type="term" value="F:transferase activity"/>
    <property type="evidence" value="ECO:0007669"/>
    <property type="project" value="UniProtKB-KW"/>
</dbReference>
<dbReference type="STRING" id="35608.A0A2U1QIQ2"/>
<keyword evidence="1" id="KW-0812">Transmembrane</keyword>
<feature type="transmembrane region" description="Helical" evidence="1">
    <location>
        <begin position="358"/>
        <end position="377"/>
    </location>
</feature>
<feature type="transmembrane region" description="Helical" evidence="1">
    <location>
        <begin position="264"/>
        <end position="286"/>
    </location>
</feature>
<dbReference type="PANTHER" id="PTHR47555:SF2">
    <property type="entry name" value="N-ACETYLGLUCOSAMINYL TRANSFERASE COMPONENT FAMILY PROTEIN _ GPI1 FAMILY PROTEIN"/>
    <property type="match status" value="1"/>
</dbReference>
<feature type="transmembrane region" description="Helical" evidence="1">
    <location>
        <begin position="544"/>
        <end position="566"/>
    </location>
</feature>
<dbReference type="Pfam" id="PF05024">
    <property type="entry name" value="Gpi1"/>
    <property type="match status" value="2"/>
</dbReference>
<reference evidence="2 3" key="1">
    <citation type="journal article" date="2018" name="Mol. Plant">
        <title>The genome of Artemisia annua provides insight into the evolution of Asteraceae family and artemisinin biosynthesis.</title>
        <authorList>
            <person name="Shen Q."/>
            <person name="Zhang L."/>
            <person name="Liao Z."/>
            <person name="Wang S."/>
            <person name="Yan T."/>
            <person name="Shi P."/>
            <person name="Liu M."/>
            <person name="Fu X."/>
            <person name="Pan Q."/>
            <person name="Wang Y."/>
            <person name="Lv Z."/>
            <person name="Lu X."/>
            <person name="Zhang F."/>
            <person name="Jiang W."/>
            <person name="Ma Y."/>
            <person name="Chen M."/>
            <person name="Hao X."/>
            <person name="Li L."/>
            <person name="Tang Y."/>
            <person name="Lv G."/>
            <person name="Zhou Y."/>
            <person name="Sun X."/>
            <person name="Brodelius P.E."/>
            <person name="Rose J.K.C."/>
            <person name="Tang K."/>
        </authorList>
    </citation>
    <scope>NUCLEOTIDE SEQUENCE [LARGE SCALE GENOMIC DNA]</scope>
    <source>
        <strain evidence="3">cv. Huhao1</strain>
        <tissue evidence="2">Leaf</tissue>
    </source>
</reference>
<dbReference type="InterPro" id="IPR007720">
    <property type="entry name" value="PigQ/GPI1"/>
</dbReference>
<keyword evidence="3" id="KW-1185">Reference proteome</keyword>
<feature type="transmembrane region" description="Helical" evidence="1">
    <location>
        <begin position="638"/>
        <end position="657"/>
    </location>
</feature>
<dbReference type="GO" id="GO:0006506">
    <property type="term" value="P:GPI anchor biosynthetic process"/>
    <property type="evidence" value="ECO:0007669"/>
    <property type="project" value="InterPro"/>
</dbReference>
<evidence type="ECO:0000256" key="1">
    <source>
        <dbReference type="SAM" id="Phobius"/>
    </source>
</evidence>
<keyword evidence="1" id="KW-1133">Transmembrane helix</keyword>
<dbReference type="EMBL" id="PKPP01000095">
    <property type="protein sequence ID" value="PWA97889.1"/>
    <property type="molecule type" value="Genomic_DNA"/>
</dbReference>
<dbReference type="OrthoDB" id="70250at2759"/>
<dbReference type="PANTHER" id="PTHR47555">
    <property type="entry name" value="N-ACETYLGLUCOSAMINYL TRANSFERASE COMPONENT FAMILY PROTEIN / GPI1 FAMILY PROTEIN"/>
    <property type="match status" value="1"/>
</dbReference>
<accession>A0A2U1QIQ2</accession>
<evidence type="ECO:0000313" key="2">
    <source>
        <dbReference type="EMBL" id="PWA97889.1"/>
    </source>
</evidence>
<feature type="transmembrane region" description="Helical" evidence="1">
    <location>
        <begin position="572"/>
        <end position="594"/>
    </location>
</feature>
<feature type="transmembrane region" description="Helical" evidence="1">
    <location>
        <begin position="292"/>
        <end position="314"/>
    </location>
</feature>
<feature type="transmembrane region" description="Helical" evidence="1">
    <location>
        <begin position="826"/>
        <end position="851"/>
    </location>
</feature>
<evidence type="ECO:0000313" key="3">
    <source>
        <dbReference type="Proteomes" id="UP000245207"/>
    </source>
</evidence>
<feature type="transmembrane region" description="Helical" evidence="1">
    <location>
        <begin position="801"/>
        <end position="820"/>
    </location>
</feature>